<dbReference type="GO" id="GO:0008239">
    <property type="term" value="F:dipeptidyl-peptidase activity"/>
    <property type="evidence" value="ECO:0007669"/>
    <property type="project" value="InterPro"/>
</dbReference>
<dbReference type="NCBIfam" id="TIGR00976">
    <property type="entry name" value="CocE_NonD"/>
    <property type="match status" value="1"/>
</dbReference>
<evidence type="ECO:0000313" key="4">
    <source>
        <dbReference type="EMBL" id="HCT57543.1"/>
    </source>
</evidence>
<sequence>MSDATDGVASDRNPAGSQRPISHSPDTQVISLTGVNMFDPRLRMAGLALLLATASTVAKAQNARPAPDQAGVARLTAQYVKREVSIPMRDGTKLFTAIYVPRDSSKAVPILLMRTPYSVAPYGATAYPAQLGPFPDIDKEGWIFVNQDVRGRYMSEGYHQFMTPNRGPNRKTGDVDESTDTYDTIEWILKNVHHHNGRVGTWGNSAPGFFVTAGMIDAHPAHKFAYPSAPMVDWWMGDDRHMNGLFKLSQTYNFMRNFDQPRNGLITQYPAGPASGTTDGYAWHLAMGAFSNYGPGPLQNRVAFWDSITVHADYDAFWQARAIWKHAKNITPAVLLVGGWYDVEDPYGMLRLNQSMQADSRSTKQMFVVGPWSHGGWNRADFPTFGAFTNGSPTGKFFRDSIGMPAFRCLLKDDCGNFQFGGALMFEAGTNQWKRFEAWPPKQARQRTLYLREQGRVAFEAPKSAGAAGIDRYVSDPTKPVPYTMGTTFGFNAQYPTEDQRFASRRPDVLVYRSDVLTEDLTVAGPLSALLHIASTGTDADFVVKVIDQYPNDAAPEFEGGPRLDAYERLVRPGVARARWRKGYTRSVPLVANTADTIRVPLDDVMHTFKKGHRIVVHVQSSWYPAVDRNPQRFVPNIYKAKDSDFQSATMTIYRTAARASHLSLTVMP</sequence>
<dbReference type="InterPro" id="IPR005674">
    <property type="entry name" value="CocE/Ser_esterase"/>
</dbReference>
<dbReference type="Gene3D" id="1.10.3020.10">
    <property type="entry name" value="alpha-amino acid ester hydrolase ( Helical cap domain)"/>
    <property type="match status" value="1"/>
</dbReference>
<dbReference type="InterPro" id="IPR013736">
    <property type="entry name" value="Xaa-Pro_dipept_C"/>
</dbReference>
<protein>
    <submittedName>
        <fullName evidence="4">X-Pro dipeptidyl-peptidase</fullName>
    </submittedName>
</protein>
<evidence type="ECO:0000259" key="3">
    <source>
        <dbReference type="SMART" id="SM00939"/>
    </source>
</evidence>
<dbReference type="InterPro" id="IPR000383">
    <property type="entry name" value="Xaa-Pro-like_dom"/>
</dbReference>
<gene>
    <name evidence="4" type="ORF">DGD08_10120</name>
</gene>
<dbReference type="Pfam" id="PF08530">
    <property type="entry name" value="PepX_C"/>
    <property type="match status" value="1"/>
</dbReference>
<dbReference type="SUPFAM" id="SSF53474">
    <property type="entry name" value="alpha/beta-Hydrolases"/>
    <property type="match status" value="1"/>
</dbReference>
<dbReference type="InterPro" id="IPR029058">
    <property type="entry name" value="AB_hydrolase_fold"/>
</dbReference>
<dbReference type="Gene3D" id="3.40.50.1820">
    <property type="entry name" value="alpha/beta hydrolase"/>
    <property type="match status" value="1"/>
</dbReference>
<keyword evidence="1" id="KW-0378">Hydrolase</keyword>
<reference evidence="4 5" key="1">
    <citation type="journal article" date="2018" name="Nat. Biotechnol.">
        <title>A standardized bacterial taxonomy based on genome phylogeny substantially revises the tree of life.</title>
        <authorList>
            <person name="Parks D.H."/>
            <person name="Chuvochina M."/>
            <person name="Waite D.W."/>
            <person name="Rinke C."/>
            <person name="Skarshewski A."/>
            <person name="Chaumeil P.A."/>
            <person name="Hugenholtz P."/>
        </authorList>
    </citation>
    <scope>NUCLEOTIDE SEQUENCE [LARGE SCALE GENOMIC DNA]</scope>
    <source>
        <strain evidence="4">UBA8844</strain>
    </source>
</reference>
<proteinExistence type="predicted"/>
<dbReference type="AlphaFoldDB" id="A0A3D4V8T8"/>
<accession>A0A3D4V8T8</accession>
<dbReference type="Proteomes" id="UP000264071">
    <property type="component" value="Unassembled WGS sequence"/>
</dbReference>
<comment type="caution">
    <text evidence="4">The sequence shown here is derived from an EMBL/GenBank/DDBJ whole genome shotgun (WGS) entry which is preliminary data.</text>
</comment>
<dbReference type="EMBL" id="DPIY01000009">
    <property type="protein sequence ID" value="HCT57543.1"/>
    <property type="molecule type" value="Genomic_DNA"/>
</dbReference>
<dbReference type="Pfam" id="PF02129">
    <property type="entry name" value="Peptidase_S15"/>
    <property type="match status" value="1"/>
</dbReference>
<evidence type="ECO:0000256" key="1">
    <source>
        <dbReference type="ARBA" id="ARBA00022801"/>
    </source>
</evidence>
<dbReference type="SMART" id="SM00939">
    <property type="entry name" value="PepX_C"/>
    <property type="match status" value="1"/>
</dbReference>
<feature type="region of interest" description="Disordered" evidence="2">
    <location>
        <begin position="1"/>
        <end position="26"/>
    </location>
</feature>
<dbReference type="SUPFAM" id="SSF49785">
    <property type="entry name" value="Galactose-binding domain-like"/>
    <property type="match status" value="1"/>
</dbReference>
<evidence type="ECO:0000256" key="2">
    <source>
        <dbReference type="SAM" id="MobiDB-lite"/>
    </source>
</evidence>
<feature type="domain" description="Xaa-Pro dipeptidyl-peptidase C-terminal" evidence="3">
    <location>
        <begin position="407"/>
        <end position="664"/>
    </location>
</feature>
<dbReference type="InterPro" id="IPR008979">
    <property type="entry name" value="Galactose-bd-like_sf"/>
</dbReference>
<dbReference type="Gene3D" id="2.60.120.260">
    <property type="entry name" value="Galactose-binding domain-like"/>
    <property type="match status" value="1"/>
</dbReference>
<feature type="compositionally biased region" description="Polar residues" evidence="2">
    <location>
        <begin position="15"/>
        <end position="26"/>
    </location>
</feature>
<name>A0A3D4V8T8_9BACT</name>
<organism evidence="4 5">
    <name type="scientific">Gemmatimonas aurantiaca</name>
    <dbReference type="NCBI Taxonomy" id="173480"/>
    <lineage>
        <taxon>Bacteria</taxon>
        <taxon>Pseudomonadati</taxon>
        <taxon>Gemmatimonadota</taxon>
        <taxon>Gemmatimonadia</taxon>
        <taxon>Gemmatimonadales</taxon>
        <taxon>Gemmatimonadaceae</taxon>
        <taxon>Gemmatimonas</taxon>
    </lineage>
</organism>
<evidence type="ECO:0000313" key="5">
    <source>
        <dbReference type="Proteomes" id="UP000264071"/>
    </source>
</evidence>